<evidence type="ECO:0000313" key="5">
    <source>
        <dbReference type="Proteomes" id="UP001211907"/>
    </source>
</evidence>
<feature type="region of interest" description="Disordered" evidence="2">
    <location>
        <begin position="574"/>
        <end position="637"/>
    </location>
</feature>
<dbReference type="InterPro" id="IPR036770">
    <property type="entry name" value="Ankyrin_rpt-contain_sf"/>
</dbReference>
<dbReference type="PROSITE" id="PS50297">
    <property type="entry name" value="ANK_REP_REGION"/>
    <property type="match status" value="1"/>
</dbReference>
<feature type="compositionally biased region" description="Acidic residues" evidence="2">
    <location>
        <begin position="83"/>
        <end position="96"/>
    </location>
</feature>
<feature type="compositionally biased region" description="Polar residues" evidence="2">
    <location>
        <begin position="166"/>
        <end position="180"/>
    </location>
</feature>
<dbReference type="PROSITE" id="PS50088">
    <property type="entry name" value="ANK_REPEAT"/>
    <property type="match status" value="2"/>
</dbReference>
<feature type="domain" description="Dilute" evidence="3">
    <location>
        <begin position="382"/>
        <end position="880"/>
    </location>
</feature>
<feature type="compositionally biased region" description="Polar residues" evidence="2">
    <location>
        <begin position="796"/>
        <end position="806"/>
    </location>
</feature>
<feature type="compositionally biased region" description="Acidic residues" evidence="2">
    <location>
        <begin position="948"/>
        <end position="962"/>
    </location>
</feature>
<feature type="region of interest" description="Disordered" evidence="2">
    <location>
        <begin position="45"/>
        <end position="96"/>
    </location>
</feature>
<dbReference type="InterPro" id="IPR002110">
    <property type="entry name" value="Ankyrin_rpt"/>
</dbReference>
<feature type="region of interest" description="Disordered" evidence="2">
    <location>
        <begin position="774"/>
        <end position="806"/>
    </location>
</feature>
<feature type="compositionally biased region" description="Low complexity" evidence="2">
    <location>
        <begin position="594"/>
        <end position="617"/>
    </location>
</feature>
<feature type="compositionally biased region" description="Polar residues" evidence="2">
    <location>
        <begin position="574"/>
        <end position="590"/>
    </location>
</feature>
<feature type="repeat" description="ANK" evidence="1">
    <location>
        <begin position="99"/>
        <end position="131"/>
    </location>
</feature>
<comment type="caution">
    <text evidence="4">The sequence shown here is derived from an EMBL/GenBank/DDBJ whole genome shotgun (WGS) entry which is preliminary data.</text>
</comment>
<organism evidence="4 5">
    <name type="scientific">Physocladia obscura</name>
    <dbReference type="NCBI Taxonomy" id="109957"/>
    <lineage>
        <taxon>Eukaryota</taxon>
        <taxon>Fungi</taxon>
        <taxon>Fungi incertae sedis</taxon>
        <taxon>Chytridiomycota</taxon>
        <taxon>Chytridiomycota incertae sedis</taxon>
        <taxon>Chytridiomycetes</taxon>
        <taxon>Chytridiales</taxon>
        <taxon>Chytriomycetaceae</taxon>
        <taxon>Physocladia</taxon>
    </lineage>
</organism>
<name>A0AAD5XEV7_9FUNG</name>
<feature type="region of interest" description="Disordered" evidence="2">
    <location>
        <begin position="157"/>
        <end position="260"/>
    </location>
</feature>
<dbReference type="InterPro" id="IPR052072">
    <property type="entry name" value="Vascular_dev_regulator"/>
</dbReference>
<dbReference type="Proteomes" id="UP001211907">
    <property type="component" value="Unassembled WGS sequence"/>
</dbReference>
<dbReference type="PROSITE" id="PS51126">
    <property type="entry name" value="DILUTE"/>
    <property type="match status" value="1"/>
</dbReference>
<dbReference type="Gene3D" id="1.25.40.20">
    <property type="entry name" value="Ankyrin repeat-containing domain"/>
    <property type="match status" value="1"/>
</dbReference>
<dbReference type="InterPro" id="IPR002710">
    <property type="entry name" value="Dilute_dom"/>
</dbReference>
<dbReference type="PANTHER" id="PTHR16027:SF6">
    <property type="entry name" value="DILUTE DOMAIN-CONTAINING PROTEIN"/>
    <property type="match status" value="1"/>
</dbReference>
<keyword evidence="1" id="KW-0040">ANK repeat</keyword>
<proteinExistence type="predicted"/>
<feature type="compositionally biased region" description="Basic and acidic residues" evidence="2">
    <location>
        <begin position="969"/>
        <end position="978"/>
    </location>
</feature>
<dbReference type="Pfam" id="PF12796">
    <property type="entry name" value="Ank_2"/>
    <property type="match status" value="1"/>
</dbReference>
<protein>
    <recommendedName>
        <fullName evidence="3">Dilute domain-containing protein</fullName>
    </recommendedName>
</protein>
<keyword evidence="5" id="KW-1185">Reference proteome</keyword>
<feature type="compositionally biased region" description="Low complexity" evidence="2">
    <location>
        <begin position="239"/>
        <end position="256"/>
    </location>
</feature>
<evidence type="ECO:0000256" key="1">
    <source>
        <dbReference type="PROSITE-ProRule" id="PRU00023"/>
    </source>
</evidence>
<dbReference type="SMART" id="SM00248">
    <property type="entry name" value="ANK"/>
    <property type="match status" value="2"/>
</dbReference>
<feature type="region of interest" description="Disordered" evidence="2">
    <location>
        <begin position="948"/>
        <end position="984"/>
    </location>
</feature>
<accession>A0AAD5XEV7</accession>
<reference evidence="4" key="1">
    <citation type="submission" date="2020-05" db="EMBL/GenBank/DDBJ databases">
        <title>Phylogenomic resolution of chytrid fungi.</title>
        <authorList>
            <person name="Stajich J.E."/>
            <person name="Amses K."/>
            <person name="Simmons R."/>
            <person name="Seto K."/>
            <person name="Myers J."/>
            <person name="Bonds A."/>
            <person name="Quandt C.A."/>
            <person name="Barry K."/>
            <person name="Liu P."/>
            <person name="Grigoriev I."/>
            <person name="Longcore J.E."/>
            <person name="James T.Y."/>
        </authorList>
    </citation>
    <scope>NUCLEOTIDE SEQUENCE</scope>
    <source>
        <strain evidence="4">JEL0513</strain>
    </source>
</reference>
<dbReference type="GO" id="GO:0051020">
    <property type="term" value="F:GTPase binding"/>
    <property type="evidence" value="ECO:0007669"/>
    <property type="project" value="TreeGrafter"/>
</dbReference>
<evidence type="ECO:0000256" key="2">
    <source>
        <dbReference type="SAM" id="MobiDB-lite"/>
    </source>
</evidence>
<evidence type="ECO:0000259" key="3">
    <source>
        <dbReference type="PROSITE" id="PS51126"/>
    </source>
</evidence>
<feature type="compositionally biased region" description="Low complexity" evidence="2">
    <location>
        <begin position="45"/>
        <end position="66"/>
    </location>
</feature>
<dbReference type="PANTHER" id="PTHR16027">
    <property type="entry name" value="DILUTE DOMAIN-CONTAINING PROTEIN YPR089W"/>
    <property type="match status" value="1"/>
</dbReference>
<sequence>MENHEHLADHPLMVPTTHQQLVQACIQGNQTLVLTLLLSTQPARAATTNGNDANSNATNNNTNSSNDEAEINPDSGTGTDTDNNNEDPPELDLDAPDAEGTPCLVYAACWGHTHIAALLLAAGAQVDVADSNGWTPLMWAAANNHTATQLLLLDHGANPDRKTKQNRSLQEIVRSSSALSNHDFGFPPLDGSRSDSLSPIHEQEERNESRDHYQHALSDKQTVASSDDEADVDNDDWNWDNSSTAYSNSSATTRANGSNILKSTPRPSLFSLELPKIFLGSSQPPAPPLPPIPRDLDRDYDEEDNHISRTPFFWDTCKLDQILIFEDANIPRILHVAITELRPTKLSLGKPIPANIIFMAARYAHYLSSLELLNLFLGESVKAIIREIRTQGNNIHTLSYWISNCTNLLYYFQKDPSLCLATFKYQRVFAELIHELYDLIVAHVRGQILPILDAAILNYTDPDSIAPATPIPPPPIITDDGELSPSISTGENIGNARSFSATSRIKRASWILYKQTNELFSAAVRNAAATVTSLTVNQSQQYQQYLVQVRQVIPSPSLNPTLAANRHTHIFQTSNSISITPPPGSQISTPPTTPAASSFSGRRPSSSVPLSTTTSPLTTPPFPPMSNPKKSRRAPTPRAVTQILSATLQSLKLANVHFDIKRQIMHQILSSLNNALFEGLLTPPKGSAVAKKSTKAPRLSTANAAIPIPVAIPSTPPTSSAIHSDALITSISSSSNTANITGTRARAVNVRINLAGLDKWLRDNRRVFSTVTNLVNDDNNTGENENENGHDKNEVANESDSASAGATQDELAATFQLTRLMHVITSLDSLEAYVETRKSLPVLRSRDIRRVLDVYVLSAADGERNVHEDIELYVRQMEEVEALQQQHEDESEEGVMNSGRNEEELGAGGVGGPLFGFKVPMFEEGGILEWDESSRPYVPALVLRMLDGEGEEGEEDDDEEDAAGVVEGSSKKTKDDHTILMMDV</sequence>
<feature type="compositionally biased region" description="Acidic residues" evidence="2">
    <location>
        <begin position="226"/>
        <end position="238"/>
    </location>
</feature>
<dbReference type="SUPFAM" id="SSF48403">
    <property type="entry name" value="Ankyrin repeat"/>
    <property type="match status" value="1"/>
</dbReference>
<feature type="compositionally biased region" description="Low complexity" evidence="2">
    <location>
        <begin position="774"/>
        <end position="783"/>
    </location>
</feature>
<evidence type="ECO:0000313" key="4">
    <source>
        <dbReference type="EMBL" id="KAJ3130763.1"/>
    </source>
</evidence>
<feature type="compositionally biased region" description="Basic and acidic residues" evidence="2">
    <location>
        <begin position="201"/>
        <end position="218"/>
    </location>
</feature>
<dbReference type="AlphaFoldDB" id="A0AAD5XEV7"/>
<dbReference type="EMBL" id="JADGJH010000356">
    <property type="protein sequence ID" value="KAJ3130763.1"/>
    <property type="molecule type" value="Genomic_DNA"/>
</dbReference>
<gene>
    <name evidence="4" type="ORF">HK100_007537</name>
</gene>
<feature type="repeat" description="ANK" evidence="1">
    <location>
        <begin position="132"/>
        <end position="164"/>
    </location>
</feature>